<name>A0AA51N8H5_9BACT</name>
<protein>
    <submittedName>
        <fullName evidence="3">CHAT domain-containing protein</fullName>
    </submittedName>
</protein>
<dbReference type="KEGG" id="msaa:QYS49_35760"/>
<accession>A0AA51N8H5</accession>
<keyword evidence="4" id="KW-1185">Reference proteome</keyword>
<gene>
    <name evidence="3" type="ORF">QYS49_35760</name>
</gene>
<evidence type="ECO:0000313" key="3">
    <source>
        <dbReference type="EMBL" id="WMN10717.1"/>
    </source>
</evidence>
<sequence length="854" mass="99398">MSVLLVFVLNYTINAQNLSDSIYHDLDELVAEYPSLTAINTYQLKIEENYSNLKSDEERLALVIMHCNLGYYLKEYEKHYDAIQHYRKAWSLYNNYDLANYDIIEYCLKPLGNLLTITGNFADAENIISHYMKLAQSKKNEEAYTAGVINLSVVYHNIGNFHDALNLLENHLENGRVSESQKELIQNNIATNLLALQMNEEAQKKIESQKEISISSLKNKTQLLIKENELTAARSIFKEIELLLIEKGSPRQLAKFYVEKSSFHYAQLEKDSALENLNEALSLLLPNIEKQEVRKNKPLLYPENTFIEIFDAYAQYSEGLNRKLSYYDLSFHVEDLLMDKINDPQSQLIFQTSNRKRSEKCLQLLYQEFQKSKNDALIWKALSYAEQNKARVLKGSLNKKSLIDEYPNDSLLQFQQHLLKEQQSLIGKLVRKQFSNPNDRESKLNQEFIDLSFKISETQNLINEKYPQSDVKNKINCDSLQKQLKADDAQLLYFFFGDKDLFSFRIDHSIISWKKHRIDKGFKEDMAQFIRLFESPSLINNDIPHFVHQSFKFSQILGNDIDEKHRNLIIVPDGLLSFLPFEALIREKIDHKNFSNMPFWLKENTFSYNLSLEFYQQNQKDINLESFYGAFPIYKNTDRYLKSSEKEAEMLHKKFKGKIDQNENATKANFLENADQFDVLHLSTHASGGSFTVPAYIEFIDDVLLLPELYAQNLEASLVVLSACETGVGKIIKGATPMSLARGFHFAGVQNILMTQWKVNDFTTFNLMNHFYEDLQGNQSPSLAIQNAKTVYLEDKTISNLEKSPYYWAGFTYYGKPSTEDQNEFEFRYFFIIGLIVIMIWVGFYLIRRIQKHS</sequence>
<reference evidence="3 4" key="1">
    <citation type="submission" date="2023-08" db="EMBL/GenBank/DDBJ databases">
        <title>Comparative genomics and taxonomic characterization of three novel marine species of genus Marivirga.</title>
        <authorList>
            <person name="Muhammad N."/>
            <person name="Kim S.-G."/>
        </authorList>
    </citation>
    <scope>NUCLEOTIDE SEQUENCE [LARGE SCALE GENOMIC DNA]</scope>
    <source>
        <strain evidence="3 4">BDSF4-3</strain>
    </source>
</reference>
<dbReference type="InterPro" id="IPR024983">
    <property type="entry name" value="CHAT_dom"/>
</dbReference>
<proteinExistence type="predicted"/>
<dbReference type="EMBL" id="CP129971">
    <property type="protein sequence ID" value="WMN10717.1"/>
    <property type="molecule type" value="Genomic_DNA"/>
</dbReference>
<dbReference type="Proteomes" id="UP001230496">
    <property type="component" value="Chromosome"/>
</dbReference>
<feature type="domain" description="CHAT" evidence="2">
    <location>
        <begin position="563"/>
        <end position="815"/>
    </location>
</feature>
<dbReference type="PANTHER" id="PTHR10098">
    <property type="entry name" value="RAPSYN-RELATED"/>
    <property type="match status" value="1"/>
</dbReference>
<dbReference type="RefSeq" id="WP_308347111.1">
    <property type="nucleotide sequence ID" value="NZ_CP129971.1"/>
</dbReference>
<evidence type="ECO:0000313" key="4">
    <source>
        <dbReference type="Proteomes" id="UP001230496"/>
    </source>
</evidence>
<evidence type="ECO:0000256" key="1">
    <source>
        <dbReference type="SAM" id="Phobius"/>
    </source>
</evidence>
<organism evidence="3 4">
    <name type="scientific">Marivirga salinarum</name>
    <dbReference type="NCBI Taxonomy" id="3059078"/>
    <lineage>
        <taxon>Bacteria</taxon>
        <taxon>Pseudomonadati</taxon>
        <taxon>Bacteroidota</taxon>
        <taxon>Cytophagia</taxon>
        <taxon>Cytophagales</taxon>
        <taxon>Marivirgaceae</taxon>
        <taxon>Marivirga</taxon>
    </lineage>
</organism>
<dbReference type="SUPFAM" id="SSF48452">
    <property type="entry name" value="TPR-like"/>
    <property type="match status" value="1"/>
</dbReference>
<keyword evidence="1" id="KW-0472">Membrane</keyword>
<dbReference type="AlphaFoldDB" id="A0AA51N8H5"/>
<dbReference type="PANTHER" id="PTHR10098:SF108">
    <property type="entry name" value="TETRATRICOPEPTIDE REPEAT PROTEIN 28"/>
    <property type="match status" value="1"/>
</dbReference>
<evidence type="ECO:0000259" key="2">
    <source>
        <dbReference type="Pfam" id="PF12770"/>
    </source>
</evidence>
<keyword evidence="1" id="KW-0812">Transmembrane</keyword>
<dbReference type="Pfam" id="PF12770">
    <property type="entry name" value="CHAT"/>
    <property type="match status" value="1"/>
</dbReference>
<feature type="transmembrane region" description="Helical" evidence="1">
    <location>
        <begin position="827"/>
        <end position="847"/>
    </location>
</feature>
<dbReference type="InterPro" id="IPR011990">
    <property type="entry name" value="TPR-like_helical_dom_sf"/>
</dbReference>
<keyword evidence="1" id="KW-1133">Transmembrane helix</keyword>
<dbReference type="Gene3D" id="1.25.40.10">
    <property type="entry name" value="Tetratricopeptide repeat domain"/>
    <property type="match status" value="1"/>
</dbReference>